<dbReference type="PANTHER" id="PTHR14969:SF39">
    <property type="entry name" value="PHOSPHATIDIC ACID PHOSPHATASE TYPE 2_HALOPEROXIDASE DOMAIN-CONTAINING PROTEIN"/>
    <property type="match status" value="1"/>
</dbReference>
<feature type="transmembrane region" description="Helical" evidence="2">
    <location>
        <begin position="206"/>
        <end position="223"/>
    </location>
</feature>
<dbReference type="EMBL" id="LR790169">
    <property type="protein sequence ID" value="CAB3266031.1"/>
    <property type="molecule type" value="mRNA"/>
</dbReference>
<organism evidence="4">
    <name type="scientific">Phallusia mammillata</name>
    <dbReference type="NCBI Taxonomy" id="59560"/>
    <lineage>
        <taxon>Eukaryota</taxon>
        <taxon>Metazoa</taxon>
        <taxon>Chordata</taxon>
        <taxon>Tunicata</taxon>
        <taxon>Ascidiacea</taxon>
        <taxon>Phlebobranchia</taxon>
        <taxon>Ascidiidae</taxon>
        <taxon>Phallusia</taxon>
    </lineage>
</organism>
<dbReference type="SUPFAM" id="SSF48317">
    <property type="entry name" value="Acid phosphatase/Vanadium-dependent haloperoxidase"/>
    <property type="match status" value="1"/>
</dbReference>
<keyword evidence="2" id="KW-1133">Transmembrane helix</keyword>
<feature type="domain" description="Phosphatidic acid phosphatase type 2/haloperoxidase" evidence="3">
    <location>
        <begin position="105"/>
        <end position="221"/>
    </location>
</feature>
<feature type="transmembrane region" description="Helical" evidence="2">
    <location>
        <begin position="76"/>
        <end position="98"/>
    </location>
</feature>
<dbReference type="InterPro" id="IPR000326">
    <property type="entry name" value="PAP2/HPO"/>
</dbReference>
<feature type="compositionally biased region" description="Basic and acidic residues" evidence="1">
    <location>
        <begin position="393"/>
        <end position="407"/>
    </location>
</feature>
<keyword evidence="2" id="KW-0812">Transmembrane</keyword>
<feature type="transmembrane region" description="Helical" evidence="2">
    <location>
        <begin position="328"/>
        <end position="346"/>
    </location>
</feature>
<gene>
    <name evidence="4" type="primary">Sgpp2-001</name>
</gene>
<protein>
    <submittedName>
        <fullName evidence="4">Sphingosine-1-phosphate phosphatase 2-like</fullName>
    </submittedName>
</protein>
<evidence type="ECO:0000256" key="2">
    <source>
        <dbReference type="SAM" id="Phobius"/>
    </source>
</evidence>
<feature type="transmembrane region" description="Helical" evidence="2">
    <location>
        <begin position="104"/>
        <end position="122"/>
    </location>
</feature>
<reference evidence="4" key="1">
    <citation type="submission" date="2020-04" db="EMBL/GenBank/DDBJ databases">
        <authorList>
            <person name="Neveu A P."/>
        </authorList>
    </citation>
    <scope>NUCLEOTIDE SEQUENCE</scope>
    <source>
        <tissue evidence="4">Whole embryo</tissue>
    </source>
</reference>
<name>A0A6F9DS83_9ASCI</name>
<accession>A0A6F9DS83</accession>
<feature type="transmembrane region" description="Helical" evidence="2">
    <location>
        <begin position="301"/>
        <end position="321"/>
    </location>
</feature>
<dbReference type="SMART" id="SM00014">
    <property type="entry name" value="acidPPc"/>
    <property type="match status" value="1"/>
</dbReference>
<dbReference type="GO" id="GO:0006670">
    <property type="term" value="P:sphingosine metabolic process"/>
    <property type="evidence" value="ECO:0007669"/>
    <property type="project" value="TreeGrafter"/>
</dbReference>
<feature type="region of interest" description="Disordered" evidence="1">
    <location>
        <begin position="375"/>
        <end position="408"/>
    </location>
</feature>
<dbReference type="Gene3D" id="1.20.144.10">
    <property type="entry name" value="Phosphatidic acid phosphatase type 2/haloperoxidase"/>
    <property type="match status" value="1"/>
</dbReference>
<dbReference type="GO" id="GO:0042392">
    <property type="term" value="F:sphingosine-1-phosphate phosphatase activity"/>
    <property type="evidence" value="ECO:0007669"/>
    <property type="project" value="TreeGrafter"/>
</dbReference>
<sequence length="469" mass="53181">MALRSGTLSIQSDDCDKQKSCDMEVNPTSDRYVHAPIDKFGPLGRWFRHKLLDGILVGTPVLLTIQRHRTKPRTTLMKTLSFLGTEDFYTILFLFLMWSVDSRFGRLFGILMFIGFYTTGFLKTMLCLPRPPCPPIEPLEKAFDWALPSHHSLLGVIMPWYIWLYVTLHYELNTWAMSMVCTLIVVWSFGVLLSRLYLGVHSPADIVCGGIVGVLVLSLWMQADDYVDFYVSQQRLEPQLKLLAGMFFLLCIHPITEKGNPSFTDTCILFGVTTGVILARSQRSRFLGMQAVLEVHPDTPVLWFAFTAVARLVVGGIIINVLRVTLRVLLNAIFTFLYRSAGFTVYSSSKYRKTMPPNPKHYTKEFKLPPIHATKTKHAEDEPEETNATSSGDDVKKSEMTSSKSDEPVNVECPSWLGYIQIWNTVFSLTRKNDQQPWDIDVPAKCILYAIITFVGVEVVPRLFTVIGI</sequence>
<evidence type="ECO:0000256" key="1">
    <source>
        <dbReference type="SAM" id="MobiDB-lite"/>
    </source>
</evidence>
<feature type="transmembrane region" description="Helical" evidence="2">
    <location>
        <begin position="175"/>
        <end position="194"/>
    </location>
</feature>
<proteinExistence type="evidence at transcript level"/>
<feature type="transmembrane region" description="Helical" evidence="2">
    <location>
        <begin position="142"/>
        <end position="163"/>
    </location>
</feature>
<dbReference type="AlphaFoldDB" id="A0A6F9DS83"/>
<dbReference type="PANTHER" id="PTHR14969">
    <property type="entry name" value="SPHINGOSINE-1-PHOSPHATE PHOSPHOHYDROLASE"/>
    <property type="match status" value="1"/>
</dbReference>
<dbReference type="GO" id="GO:0005789">
    <property type="term" value="C:endoplasmic reticulum membrane"/>
    <property type="evidence" value="ECO:0007669"/>
    <property type="project" value="TreeGrafter"/>
</dbReference>
<evidence type="ECO:0000259" key="3">
    <source>
        <dbReference type="SMART" id="SM00014"/>
    </source>
</evidence>
<dbReference type="InterPro" id="IPR036938">
    <property type="entry name" value="PAP2/HPO_sf"/>
</dbReference>
<evidence type="ECO:0000313" key="4">
    <source>
        <dbReference type="EMBL" id="CAB3266031.1"/>
    </source>
</evidence>
<keyword evidence="2" id="KW-0472">Membrane</keyword>
<dbReference type="Pfam" id="PF01569">
    <property type="entry name" value="PAP2"/>
    <property type="match status" value="1"/>
</dbReference>